<dbReference type="GO" id="GO:0005886">
    <property type="term" value="C:plasma membrane"/>
    <property type="evidence" value="ECO:0007669"/>
    <property type="project" value="UniProtKB-SubCell"/>
</dbReference>
<keyword evidence="3 5" id="KW-1133">Transmembrane helix</keyword>
<evidence type="ECO:0000256" key="4">
    <source>
        <dbReference type="ARBA" id="ARBA00023136"/>
    </source>
</evidence>
<keyword evidence="5" id="KW-1003">Cell membrane</keyword>
<evidence type="ECO:0000256" key="5">
    <source>
        <dbReference type="RuleBase" id="RU363041"/>
    </source>
</evidence>
<sequence length="243" mass="25523">MFWLALLAGFIGGFLGPLIGVGGGVIIVPMLNLSGVAFQAAAAASLFSIVVTAITSIYNYRRVIDFGLLAKYAAFSMAAAVLSAFFSVKYSGSWVKLIYGVYLIAIGIVLLIDKRPGRPMPWLGYLLVFIGGFVSSLFGVGGGTIFVPALILLSGLDAKLAAAMSMGIIFPTALASTATYAWLGALDLSLAVLIAIGSFGGSYLSSKYIMPRLKSSSVKKLFTSYVFAVGAYYLWSNLSLALS</sequence>
<evidence type="ECO:0000313" key="7">
    <source>
        <dbReference type="EMBL" id="RFA97753.1"/>
    </source>
</evidence>
<dbReference type="InterPro" id="IPR002781">
    <property type="entry name" value="TM_pro_TauE-like"/>
</dbReference>
<evidence type="ECO:0000313" key="8">
    <source>
        <dbReference type="Proteomes" id="UP000256877"/>
    </source>
</evidence>
<dbReference type="Pfam" id="PF01925">
    <property type="entry name" value="TauE"/>
    <property type="match status" value="1"/>
</dbReference>
<feature type="transmembrane region" description="Helical" evidence="5">
    <location>
        <begin position="222"/>
        <end position="242"/>
    </location>
</feature>
<comment type="similarity">
    <text evidence="5">Belongs to the 4-toluene sulfonate uptake permease (TSUP) (TC 2.A.102) family.</text>
</comment>
<dbReference type="AlphaFoldDB" id="A0A371QV22"/>
<feature type="transmembrane region" description="Helical" evidence="5">
    <location>
        <begin position="36"/>
        <end position="57"/>
    </location>
</feature>
<evidence type="ECO:0000313" key="9">
    <source>
        <dbReference type="Proteomes" id="UP000257123"/>
    </source>
</evidence>
<feature type="transmembrane region" description="Helical" evidence="5">
    <location>
        <begin position="94"/>
        <end position="112"/>
    </location>
</feature>
<evidence type="ECO:0000256" key="1">
    <source>
        <dbReference type="ARBA" id="ARBA00004141"/>
    </source>
</evidence>
<feature type="transmembrane region" description="Helical" evidence="5">
    <location>
        <begin position="190"/>
        <end position="210"/>
    </location>
</feature>
<dbReference type="Proteomes" id="UP000257123">
    <property type="component" value="Unassembled WGS sequence"/>
</dbReference>
<keyword evidence="4 5" id="KW-0472">Membrane</keyword>
<protein>
    <recommendedName>
        <fullName evidence="5">Probable membrane transporter protein</fullName>
    </recommendedName>
</protein>
<dbReference type="EMBL" id="NMUF01000022">
    <property type="protein sequence ID" value="RFA97753.1"/>
    <property type="molecule type" value="Genomic_DNA"/>
</dbReference>
<reference evidence="8 9" key="1">
    <citation type="submission" date="2017-07" db="EMBL/GenBank/DDBJ databases">
        <title>Draft genome sequence of aerobic hyperthermophilic archaea, Pyrobaculum aerophilum YKB31 and YKB32.</title>
        <authorList>
            <person name="Mochizuki T."/>
            <person name="Berliner A.J."/>
            <person name="Yoshida-Takashima Y."/>
            <person name="Takaki Y."/>
            <person name="Nunoura T."/>
            <person name="Takai K."/>
        </authorList>
    </citation>
    <scope>NUCLEOTIDE SEQUENCE [LARGE SCALE GENOMIC DNA]</scope>
    <source>
        <strain evidence="6 9">YKB31</strain>
        <strain evidence="7 8">YKB32</strain>
    </source>
</reference>
<dbReference type="InterPro" id="IPR051598">
    <property type="entry name" value="TSUP/Inactive_protease-like"/>
</dbReference>
<proteinExistence type="inferred from homology"/>
<gene>
    <name evidence="6" type="ORF">CGL51_12370</name>
    <name evidence="7" type="ORF">CGL52_08355</name>
</gene>
<comment type="subcellular location">
    <subcellularLocation>
        <location evidence="5">Cell membrane</location>
        <topology evidence="5">Multi-pass membrane protein</topology>
    </subcellularLocation>
    <subcellularLocation>
        <location evidence="1">Membrane</location>
        <topology evidence="1">Multi-pass membrane protein</topology>
    </subcellularLocation>
</comment>
<evidence type="ECO:0000313" key="6">
    <source>
        <dbReference type="EMBL" id="RFA93549.1"/>
    </source>
</evidence>
<evidence type="ECO:0000256" key="3">
    <source>
        <dbReference type="ARBA" id="ARBA00022989"/>
    </source>
</evidence>
<dbReference type="PANTHER" id="PTHR43701:SF2">
    <property type="entry name" value="MEMBRANE TRANSPORTER PROTEIN YJNA-RELATED"/>
    <property type="match status" value="1"/>
</dbReference>
<name>A0A371QV22_9CREN</name>
<organism evidence="6 9">
    <name type="scientific">Pyrobaculum aerophilum</name>
    <dbReference type="NCBI Taxonomy" id="13773"/>
    <lineage>
        <taxon>Archaea</taxon>
        <taxon>Thermoproteota</taxon>
        <taxon>Thermoprotei</taxon>
        <taxon>Thermoproteales</taxon>
        <taxon>Thermoproteaceae</taxon>
        <taxon>Pyrobaculum</taxon>
    </lineage>
</organism>
<feature type="transmembrane region" description="Helical" evidence="5">
    <location>
        <begin position="124"/>
        <end position="154"/>
    </location>
</feature>
<evidence type="ECO:0000256" key="2">
    <source>
        <dbReference type="ARBA" id="ARBA00022692"/>
    </source>
</evidence>
<feature type="transmembrane region" description="Helical" evidence="5">
    <location>
        <begin position="160"/>
        <end position="183"/>
    </location>
</feature>
<dbReference type="EMBL" id="NMUE01000056">
    <property type="protein sequence ID" value="RFA93549.1"/>
    <property type="molecule type" value="Genomic_DNA"/>
</dbReference>
<dbReference type="PANTHER" id="PTHR43701">
    <property type="entry name" value="MEMBRANE TRANSPORTER PROTEIN MJ0441-RELATED"/>
    <property type="match status" value="1"/>
</dbReference>
<accession>A0A371QV22</accession>
<comment type="caution">
    <text evidence="6">The sequence shown here is derived from an EMBL/GenBank/DDBJ whole genome shotgun (WGS) entry which is preliminary data.</text>
</comment>
<keyword evidence="2 5" id="KW-0812">Transmembrane</keyword>
<feature type="transmembrane region" description="Helical" evidence="5">
    <location>
        <begin position="69"/>
        <end position="88"/>
    </location>
</feature>
<dbReference type="OrthoDB" id="29217at2157"/>
<dbReference type="RefSeq" id="WP_116421927.1">
    <property type="nucleotide sequence ID" value="NZ_NMUE01000056.1"/>
</dbReference>
<dbReference type="Proteomes" id="UP000256877">
    <property type="component" value="Unassembled WGS sequence"/>
</dbReference>